<evidence type="ECO:0000313" key="10">
    <source>
        <dbReference type="Proteomes" id="UP000232323"/>
    </source>
</evidence>
<evidence type="ECO:0000256" key="4">
    <source>
        <dbReference type="ARBA" id="ARBA00022892"/>
    </source>
</evidence>
<dbReference type="GO" id="GO:0006886">
    <property type="term" value="P:intracellular protein transport"/>
    <property type="evidence" value="ECO:0007669"/>
    <property type="project" value="InterPro"/>
</dbReference>
<evidence type="ECO:0000256" key="2">
    <source>
        <dbReference type="ARBA" id="ARBA00010050"/>
    </source>
</evidence>
<dbReference type="Gene3D" id="1.25.40.10">
    <property type="entry name" value="Tetratricopeptide repeat domain"/>
    <property type="match status" value="1"/>
</dbReference>
<dbReference type="GO" id="GO:0031201">
    <property type="term" value="C:SNARE complex"/>
    <property type="evidence" value="ECO:0007669"/>
    <property type="project" value="TreeGrafter"/>
</dbReference>
<evidence type="ECO:0000256" key="7">
    <source>
        <dbReference type="ARBA" id="ARBA00040047"/>
    </source>
</evidence>
<organism evidence="9 10">
    <name type="scientific">Chlamydomonas eustigma</name>
    <dbReference type="NCBI Taxonomy" id="1157962"/>
    <lineage>
        <taxon>Eukaryota</taxon>
        <taxon>Viridiplantae</taxon>
        <taxon>Chlorophyta</taxon>
        <taxon>core chlorophytes</taxon>
        <taxon>Chlorophyceae</taxon>
        <taxon>CS clade</taxon>
        <taxon>Chlamydomonadales</taxon>
        <taxon>Chlamydomonadaceae</taxon>
        <taxon>Chlamydomonas</taxon>
    </lineage>
</organism>
<name>A0A250X7G2_9CHLO</name>
<dbReference type="SUPFAM" id="SSF48452">
    <property type="entry name" value="TPR-like"/>
    <property type="match status" value="1"/>
</dbReference>
<evidence type="ECO:0000256" key="5">
    <source>
        <dbReference type="ARBA" id="ARBA00022927"/>
    </source>
</evidence>
<comment type="similarity">
    <text evidence="2">Belongs to the SNAP family.</text>
</comment>
<protein>
    <recommendedName>
        <fullName evidence="7">Gamma-soluble NSF attachment protein</fullName>
    </recommendedName>
    <alternativeName>
        <fullName evidence="8">N-ethylmaleimide-sensitive factor attachment protein gamma</fullName>
    </alternativeName>
</protein>
<dbReference type="GO" id="GO:0016192">
    <property type="term" value="P:vesicle-mediated transport"/>
    <property type="evidence" value="ECO:0007669"/>
    <property type="project" value="UniProtKB-KW"/>
</dbReference>
<keyword evidence="5" id="KW-0653">Protein transport</keyword>
<reference evidence="9 10" key="1">
    <citation type="submission" date="2017-08" db="EMBL/GenBank/DDBJ databases">
        <title>Acidophilic green algal genome provides insights into adaptation to an acidic environment.</title>
        <authorList>
            <person name="Hirooka S."/>
            <person name="Hirose Y."/>
            <person name="Kanesaki Y."/>
            <person name="Higuchi S."/>
            <person name="Fujiwara T."/>
            <person name="Onuma R."/>
            <person name="Era A."/>
            <person name="Ohbayashi R."/>
            <person name="Uzuka A."/>
            <person name="Nozaki H."/>
            <person name="Yoshikawa H."/>
            <person name="Miyagishima S.Y."/>
        </authorList>
    </citation>
    <scope>NUCLEOTIDE SEQUENCE [LARGE SCALE GENOMIC DNA]</scope>
    <source>
        <strain evidence="9 10">NIES-2499</strain>
    </source>
</reference>
<dbReference type="PANTHER" id="PTHR13768">
    <property type="entry name" value="SOLUBLE NSF ATTACHMENT PROTEIN SNAP"/>
    <property type="match status" value="1"/>
</dbReference>
<evidence type="ECO:0000256" key="1">
    <source>
        <dbReference type="ARBA" id="ARBA00004170"/>
    </source>
</evidence>
<dbReference type="InterPro" id="IPR011990">
    <property type="entry name" value="TPR-like_helical_dom_sf"/>
</dbReference>
<dbReference type="OrthoDB" id="9984275at2759"/>
<dbReference type="Pfam" id="PF14938">
    <property type="entry name" value="SNAP"/>
    <property type="match status" value="1"/>
</dbReference>
<dbReference type="GO" id="GO:0019905">
    <property type="term" value="F:syntaxin binding"/>
    <property type="evidence" value="ECO:0007669"/>
    <property type="project" value="TreeGrafter"/>
</dbReference>
<dbReference type="GO" id="GO:0005774">
    <property type="term" value="C:vacuolar membrane"/>
    <property type="evidence" value="ECO:0007669"/>
    <property type="project" value="TreeGrafter"/>
</dbReference>
<keyword evidence="4" id="KW-0931">ER-Golgi transport</keyword>
<proteinExistence type="inferred from homology"/>
<gene>
    <name evidence="9" type="ORF">CEUSTIGMA_g6447.t1</name>
</gene>
<evidence type="ECO:0000256" key="3">
    <source>
        <dbReference type="ARBA" id="ARBA00022448"/>
    </source>
</evidence>
<comment type="caution">
    <text evidence="9">The sequence shown here is derived from an EMBL/GenBank/DDBJ whole genome shotgun (WGS) entry which is preliminary data.</text>
</comment>
<dbReference type="PANTHER" id="PTHR13768:SF2">
    <property type="entry name" value="GAMMA-SOLUBLE NSF ATTACHMENT PROTEIN"/>
    <property type="match status" value="1"/>
</dbReference>
<keyword evidence="6" id="KW-0472">Membrane</keyword>
<dbReference type="STRING" id="1157962.A0A250X7G2"/>
<keyword evidence="3" id="KW-0813">Transport</keyword>
<evidence type="ECO:0000256" key="6">
    <source>
        <dbReference type="ARBA" id="ARBA00023136"/>
    </source>
</evidence>
<sequence>MGSAAEKEKEADKLLKKANKETVPSLLDFRFSADWEQAAPLYERAAVIYKQIGSKEKALEAYERAAIAQEKIGSLWHAAKHYEMCGDICKSSSEWERLSIFYKRAADMYRTAGKGTSGADALARGAKALEDNDSETAIKMDLEALDIYEEEGKENMGMDVYRATISLMIRTKRYGEAAQALIRMALACDRLGAKSSQCKAFLGAMVIHLHNQDAALAWQTFQDALDVEVFSSSDEAFVADALFMAYRSGSEAEIKRVVKEKSVFKQLDNQVARVAMKLPSSNFSKMAEEIDQLMGGEGEDEEEDVM</sequence>
<evidence type="ECO:0000313" key="9">
    <source>
        <dbReference type="EMBL" id="GAX79007.1"/>
    </source>
</evidence>
<dbReference type="InterPro" id="IPR000744">
    <property type="entry name" value="NSF_attach"/>
</dbReference>
<dbReference type="GO" id="GO:0005483">
    <property type="term" value="F:soluble NSF attachment protein activity"/>
    <property type="evidence" value="ECO:0007669"/>
    <property type="project" value="TreeGrafter"/>
</dbReference>
<accession>A0A250X7G2</accession>
<evidence type="ECO:0000256" key="8">
    <source>
        <dbReference type="ARBA" id="ARBA00042485"/>
    </source>
</evidence>
<comment type="subcellular location">
    <subcellularLocation>
        <location evidence="1">Membrane</location>
        <topology evidence="1">Peripheral membrane protein</topology>
    </subcellularLocation>
</comment>
<keyword evidence="10" id="KW-1185">Reference proteome</keyword>
<dbReference type="AlphaFoldDB" id="A0A250X7G2"/>
<dbReference type="Proteomes" id="UP000232323">
    <property type="component" value="Unassembled WGS sequence"/>
</dbReference>
<dbReference type="EMBL" id="BEGY01000038">
    <property type="protein sequence ID" value="GAX79007.1"/>
    <property type="molecule type" value="Genomic_DNA"/>
</dbReference>